<dbReference type="PATRIC" id="fig|1385369.3.peg.2141"/>
<dbReference type="InterPro" id="IPR029063">
    <property type="entry name" value="SAM-dependent_MTases_sf"/>
</dbReference>
<keyword evidence="3" id="KW-1185">Reference proteome</keyword>
<dbReference type="STRING" id="1385369.N825_33485"/>
<dbReference type="Pfam" id="PF08242">
    <property type="entry name" value="Methyltransf_12"/>
    <property type="match status" value="1"/>
</dbReference>
<dbReference type="InterPro" id="IPR013217">
    <property type="entry name" value="Methyltransf_12"/>
</dbReference>
<dbReference type="GO" id="GO:0032259">
    <property type="term" value="P:methylation"/>
    <property type="evidence" value="ECO:0007669"/>
    <property type="project" value="UniProtKB-KW"/>
</dbReference>
<keyword evidence="2" id="KW-0489">Methyltransferase</keyword>
<evidence type="ECO:0000313" key="2">
    <source>
        <dbReference type="EMBL" id="EWY40845.1"/>
    </source>
</evidence>
<dbReference type="CDD" id="cd02440">
    <property type="entry name" value="AdoMet_MTases"/>
    <property type="match status" value="1"/>
</dbReference>
<sequence length="229" mass="24909">MTRHDPSPFANPDAVASYAVETPRKVPGLADLHRMVTLLLAEKAMGEAHMLVVGAGGGLEIKAMAEAQPDWRFTGVDPSPAMLDLARQAVSPFADRIDFVMGTVDQASAGPFDGATCLLVLHFLDRSARLQTLREIRRRLKPGATLVVAHHSPPDGDTERWMARSAAFGDRSALDWAKAKATGRMMVDRLPLLLPADEEELLREAGFIDVALFYAAFSFRGWIANTSPS</sequence>
<comment type="caution">
    <text evidence="2">The sequence shown here is derived from an EMBL/GenBank/DDBJ whole genome shotgun (WGS) entry which is preliminary data.</text>
</comment>
<proteinExistence type="predicted"/>
<dbReference type="AlphaFoldDB" id="W9H3S2"/>
<dbReference type="GO" id="GO:0008168">
    <property type="term" value="F:methyltransferase activity"/>
    <property type="evidence" value="ECO:0007669"/>
    <property type="project" value="UniProtKB-KW"/>
</dbReference>
<name>W9H3S2_9PROT</name>
<keyword evidence="2" id="KW-0808">Transferase</keyword>
<dbReference type="EMBL" id="AVFL01000006">
    <property type="protein sequence ID" value="EWY40845.1"/>
    <property type="molecule type" value="Genomic_DNA"/>
</dbReference>
<dbReference type="OrthoDB" id="213472at2"/>
<evidence type="ECO:0000313" key="3">
    <source>
        <dbReference type="Proteomes" id="UP000019486"/>
    </source>
</evidence>
<dbReference type="RefSeq" id="WP_037450745.1">
    <property type="nucleotide sequence ID" value="NZ_AVFL01000006.1"/>
</dbReference>
<protein>
    <submittedName>
        <fullName evidence="2">Methyltransferase</fullName>
    </submittedName>
</protein>
<dbReference type="PANTHER" id="PTHR43861">
    <property type="entry name" value="TRANS-ACONITATE 2-METHYLTRANSFERASE-RELATED"/>
    <property type="match status" value="1"/>
</dbReference>
<dbReference type="SUPFAM" id="SSF53335">
    <property type="entry name" value="S-adenosyl-L-methionine-dependent methyltransferases"/>
    <property type="match status" value="1"/>
</dbReference>
<organism evidence="2 3">
    <name type="scientific">Skermanella stibiiresistens SB22</name>
    <dbReference type="NCBI Taxonomy" id="1385369"/>
    <lineage>
        <taxon>Bacteria</taxon>
        <taxon>Pseudomonadati</taxon>
        <taxon>Pseudomonadota</taxon>
        <taxon>Alphaproteobacteria</taxon>
        <taxon>Rhodospirillales</taxon>
        <taxon>Azospirillaceae</taxon>
        <taxon>Skermanella</taxon>
    </lineage>
</organism>
<feature type="domain" description="Methyltransferase type 12" evidence="1">
    <location>
        <begin position="51"/>
        <end position="146"/>
    </location>
</feature>
<accession>W9H3S2</accession>
<dbReference type="Gene3D" id="3.40.50.150">
    <property type="entry name" value="Vaccinia Virus protein VP39"/>
    <property type="match status" value="1"/>
</dbReference>
<dbReference type="Proteomes" id="UP000019486">
    <property type="component" value="Unassembled WGS sequence"/>
</dbReference>
<evidence type="ECO:0000259" key="1">
    <source>
        <dbReference type="Pfam" id="PF08242"/>
    </source>
</evidence>
<reference evidence="2 3" key="1">
    <citation type="submission" date="2013-08" db="EMBL/GenBank/DDBJ databases">
        <title>The genome sequence of Skermanella stibiiresistens.</title>
        <authorList>
            <person name="Zhu W."/>
            <person name="Wang G."/>
        </authorList>
    </citation>
    <scope>NUCLEOTIDE SEQUENCE [LARGE SCALE GENOMIC DNA]</scope>
    <source>
        <strain evidence="2 3">SB22</strain>
    </source>
</reference>
<gene>
    <name evidence="2" type="ORF">N825_33485</name>
</gene>